<dbReference type="AlphaFoldDB" id="A0A561EZW8"/>
<protein>
    <submittedName>
        <fullName evidence="3">Uncharacterized protein</fullName>
    </submittedName>
</protein>
<gene>
    <name evidence="3" type="ORF">FB465_6323</name>
</gene>
<feature type="region of interest" description="Disordered" evidence="1">
    <location>
        <begin position="62"/>
        <end position="87"/>
    </location>
</feature>
<sequence length="87" mass="8955">MYGSCGVTSGVCFTAASVIPSGMSGSEIARVLLEVAGMGFGLYAATWIVLLMAAVVLRHRRRGARTKPGPSSPSGTGATAVRRGARW</sequence>
<evidence type="ECO:0000313" key="3">
    <source>
        <dbReference type="EMBL" id="TWE21156.1"/>
    </source>
</evidence>
<name>A0A561EZW8_9ACTN</name>
<keyword evidence="2" id="KW-1133">Transmembrane helix</keyword>
<accession>A0A561EZW8</accession>
<proteinExistence type="predicted"/>
<dbReference type="EMBL" id="VIVR01000001">
    <property type="protein sequence ID" value="TWE21156.1"/>
    <property type="molecule type" value="Genomic_DNA"/>
</dbReference>
<organism evidence="3 4">
    <name type="scientific">Kitasatospora atroaurantiaca</name>
    <dbReference type="NCBI Taxonomy" id="285545"/>
    <lineage>
        <taxon>Bacteria</taxon>
        <taxon>Bacillati</taxon>
        <taxon>Actinomycetota</taxon>
        <taxon>Actinomycetes</taxon>
        <taxon>Kitasatosporales</taxon>
        <taxon>Streptomycetaceae</taxon>
        <taxon>Kitasatospora</taxon>
    </lineage>
</organism>
<comment type="caution">
    <text evidence="3">The sequence shown here is derived from an EMBL/GenBank/DDBJ whole genome shotgun (WGS) entry which is preliminary data.</text>
</comment>
<feature type="transmembrane region" description="Helical" evidence="2">
    <location>
        <begin position="35"/>
        <end position="57"/>
    </location>
</feature>
<evidence type="ECO:0000256" key="1">
    <source>
        <dbReference type="SAM" id="MobiDB-lite"/>
    </source>
</evidence>
<keyword evidence="2" id="KW-0812">Transmembrane</keyword>
<keyword evidence="2" id="KW-0472">Membrane</keyword>
<keyword evidence="4" id="KW-1185">Reference proteome</keyword>
<reference evidence="3 4" key="1">
    <citation type="submission" date="2019-06" db="EMBL/GenBank/DDBJ databases">
        <title>Sequencing the genomes of 1000 actinobacteria strains.</title>
        <authorList>
            <person name="Klenk H.-P."/>
        </authorList>
    </citation>
    <scope>NUCLEOTIDE SEQUENCE [LARGE SCALE GENOMIC DNA]</scope>
    <source>
        <strain evidence="3 4">DSM 41649</strain>
    </source>
</reference>
<dbReference type="Proteomes" id="UP000318416">
    <property type="component" value="Unassembled WGS sequence"/>
</dbReference>
<evidence type="ECO:0000256" key="2">
    <source>
        <dbReference type="SAM" id="Phobius"/>
    </source>
</evidence>
<evidence type="ECO:0000313" key="4">
    <source>
        <dbReference type="Proteomes" id="UP000318416"/>
    </source>
</evidence>